<evidence type="ECO:0000313" key="1">
    <source>
        <dbReference type="EMBL" id="KAF9785721.1"/>
    </source>
</evidence>
<dbReference type="Proteomes" id="UP000736335">
    <property type="component" value="Unassembled WGS sequence"/>
</dbReference>
<dbReference type="OrthoDB" id="2799313at2759"/>
<gene>
    <name evidence="1" type="ORF">BJ322DRAFT_1107618</name>
</gene>
<name>A0A9P6L780_9AGAM</name>
<sequence length="238" mass="26911">MLRSRSEPPPTARTSGLPACQCQMHTQQYRPPLVILPSILPRVKPGSMVYPCLEKIPQPPYDCGKTQNNWEKSSPVLFSKWGYPGVRLLDAFRGKFEGIDDRDSFPLGANFSGISIRIHLPGYPSSTYVGEHLKWLASRGGKDKVNSRARSMQVSTKNYKAKAEPVAKSKLAQEVAKRVLWHIEDLMNNSDLFPFDDRVEGKWRLGEGFMRFENMTITALEHVTKGSWSPVIHIDKVL</sequence>
<dbReference type="AlphaFoldDB" id="A0A9P6L780"/>
<evidence type="ECO:0000313" key="2">
    <source>
        <dbReference type="Proteomes" id="UP000736335"/>
    </source>
</evidence>
<accession>A0A9P6L780</accession>
<keyword evidence="2" id="KW-1185">Reference proteome</keyword>
<reference evidence="1" key="2">
    <citation type="submission" date="2020-11" db="EMBL/GenBank/DDBJ databases">
        <authorList>
            <consortium name="DOE Joint Genome Institute"/>
            <person name="Kuo A."/>
            <person name="Miyauchi S."/>
            <person name="Kiss E."/>
            <person name="Drula E."/>
            <person name="Kohler A."/>
            <person name="Sanchez-Garcia M."/>
            <person name="Andreopoulos B."/>
            <person name="Barry K.W."/>
            <person name="Bonito G."/>
            <person name="Buee M."/>
            <person name="Carver A."/>
            <person name="Chen C."/>
            <person name="Cichocki N."/>
            <person name="Clum A."/>
            <person name="Culley D."/>
            <person name="Crous P.W."/>
            <person name="Fauchery L."/>
            <person name="Girlanda M."/>
            <person name="Hayes R."/>
            <person name="Keri Z."/>
            <person name="Labutti K."/>
            <person name="Lipzen A."/>
            <person name="Lombard V."/>
            <person name="Magnuson J."/>
            <person name="Maillard F."/>
            <person name="Morin E."/>
            <person name="Murat C."/>
            <person name="Nolan M."/>
            <person name="Ohm R."/>
            <person name="Pangilinan J."/>
            <person name="Pereira M."/>
            <person name="Perotto S."/>
            <person name="Peter M."/>
            <person name="Riley R."/>
            <person name="Sitrit Y."/>
            <person name="Stielow B."/>
            <person name="Szollosi G."/>
            <person name="Zifcakova L."/>
            <person name="Stursova M."/>
            <person name="Spatafora J.W."/>
            <person name="Tedersoo L."/>
            <person name="Vaario L.-M."/>
            <person name="Yamada A."/>
            <person name="Yan M."/>
            <person name="Wang P."/>
            <person name="Xu J."/>
            <person name="Bruns T."/>
            <person name="Baldrian P."/>
            <person name="Vilgalys R."/>
            <person name="Henrissat B."/>
            <person name="Grigoriev I.V."/>
            <person name="Hibbett D."/>
            <person name="Nagy L.G."/>
            <person name="Martin F.M."/>
        </authorList>
    </citation>
    <scope>NUCLEOTIDE SEQUENCE</scope>
    <source>
        <strain evidence="1">UH-Tt-Lm1</strain>
    </source>
</reference>
<proteinExistence type="predicted"/>
<dbReference type="EMBL" id="WIUZ02000006">
    <property type="protein sequence ID" value="KAF9785721.1"/>
    <property type="molecule type" value="Genomic_DNA"/>
</dbReference>
<reference evidence="1" key="1">
    <citation type="journal article" date="2020" name="Nat. Commun.">
        <title>Large-scale genome sequencing of mycorrhizal fungi provides insights into the early evolution of symbiotic traits.</title>
        <authorList>
            <person name="Miyauchi S."/>
            <person name="Kiss E."/>
            <person name="Kuo A."/>
            <person name="Drula E."/>
            <person name="Kohler A."/>
            <person name="Sanchez-Garcia M."/>
            <person name="Morin E."/>
            <person name="Andreopoulos B."/>
            <person name="Barry K.W."/>
            <person name="Bonito G."/>
            <person name="Buee M."/>
            <person name="Carver A."/>
            <person name="Chen C."/>
            <person name="Cichocki N."/>
            <person name="Clum A."/>
            <person name="Culley D."/>
            <person name="Crous P.W."/>
            <person name="Fauchery L."/>
            <person name="Girlanda M."/>
            <person name="Hayes R.D."/>
            <person name="Keri Z."/>
            <person name="LaButti K."/>
            <person name="Lipzen A."/>
            <person name="Lombard V."/>
            <person name="Magnuson J."/>
            <person name="Maillard F."/>
            <person name="Murat C."/>
            <person name="Nolan M."/>
            <person name="Ohm R.A."/>
            <person name="Pangilinan J."/>
            <person name="Pereira M.F."/>
            <person name="Perotto S."/>
            <person name="Peter M."/>
            <person name="Pfister S."/>
            <person name="Riley R."/>
            <person name="Sitrit Y."/>
            <person name="Stielow J.B."/>
            <person name="Szollosi G."/>
            <person name="Zifcakova L."/>
            <person name="Stursova M."/>
            <person name="Spatafora J.W."/>
            <person name="Tedersoo L."/>
            <person name="Vaario L.M."/>
            <person name="Yamada A."/>
            <person name="Yan M."/>
            <person name="Wang P."/>
            <person name="Xu J."/>
            <person name="Bruns T."/>
            <person name="Baldrian P."/>
            <person name="Vilgalys R."/>
            <person name="Dunand C."/>
            <person name="Henrissat B."/>
            <person name="Grigoriev I.V."/>
            <person name="Hibbett D."/>
            <person name="Nagy L.G."/>
            <person name="Martin F.M."/>
        </authorList>
    </citation>
    <scope>NUCLEOTIDE SEQUENCE</scope>
    <source>
        <strain evidence="1">UH-Tt-Lm1</strain>
    </source>
</reference>
<organism evidence="1 2">
    <name type="scientific">Thelephora terrestris</name>
    <dbReference type="NCBI Taxonomy" id="56493"/>
    <lineage>
        <taxon>Eukaryota</taxon>
        <taxon>Fungi</taxon>
        <taxon>Dikarya</taxon>
        <taxon>Basidiomycota</taxon>
        <taxon>Agaricomycotina</taxon>
        <taxon>Agaricomycetes</taxon>
        <taxon>Thelephorales</taxon>
        <taxon>Thelephoraceae</taxon>
        <taxon>Thelephora</taxon>
    </lineage>
</organism>
<protein>
    <submittedName>
        <fullName evidence="1">Uncharacterized protein</fullName>
    </submittedName>
</protein>
<comment type="caution">
    <text evidence="1">The sequence shown here is derived from an EMBL/GenBank/DDBJ whole genome shotgun (WGS) entry which is preliminary data.</text>
</comment>